<feature type="transmembrane region" description="Helical" evidence="6">
    <location>
        <begin position="371"/>
        <end position="391"/>
    </location>
</feature>
<keyword evidence="5 6" id="KW-0472">Membrane</keyword>
<evidence type="ECO:0000256" key="3">
    <source>
        <dbReference type="ARBA" id="ARBA00022692"/>
    </source>
</evidence>
<evidence type="ECO:0000256" key="1">
    <source>
        <dbReference type="ARBA" id="ARBA00004651"/>
    </source>
</evidence>
<proteinExistence type="predicted"/>
<dbReference type="OrthoDB" id="3405625at2"/>
<dbReference type="Pfam" id="PF02687">
    <property type="entry name" value="FtsX"/>
    <property type="match status" value="2"/>
</dbReference>
<name>A0A5M4FCX1_9ACTN</name>
<feature type="transmembrane region" description="Helical" evidence="6">
    <location>
        <begin position="496"/>
        <end position="515"/>
    </location>
</feature>
<feature type="transmembrane region" description="Helical" evidence="6">
    <location>
        <begin position="277"/>
        <end position="301"/>
    </location>
</feature>
<accession>A0A5M4FCX1</accession>
<evidence type="ECO:0000256" key="2">
    <source>
        <dbReference type="ARBA" id="ARBA00022475"/>
    </source>
</evidence>
<evidence type="ECO:0000259" key="7">
    <source>
        <dbReference type="Pfam" id="PF02687"/>
    </source>
</evidence>
<dbReference type="AlphaFoldDB" id="A0A5M4FCX1"/>
<dbReference type="PANTHER" id="PTHR30287:SF1">
    <property type="entry name" value="INNER MEMBRANE PROTEIN"/>
    <property type="match status" value="1"/>
</dbReference>
<dbReference type="GO" id="GO:0005886">
    <property type="term" value="C:plasma membrane"/>
    <property type="evidence" value="ECO:0007669"/>
    <property type="project" value="UniProtKB-SubCell"/>
</dbReference>
<dbReference type="InterPro" id="IPR003838">
    <property type="entry name" value="ABC3_permease_C"/>
</dbReference>
<feature type="transmembrane region" description="Helical" evidence="6">
    <location>
        <begin position="733"/>
        <end position="756"/>
    </location>
</feature>
<reference evidence="8" key="1">
    <citation type="submission" date="2019-09" db="EMBL/GenBank/DDBJ databases">
        <authorList>
            <person name="Li J."/>
        </authorList>
    </citation>
    <scope>NUCLEOTIDE SEQUENCE [LARGE SCALE GENOMIC DNA]</scope>
    <source>
        <strain evidence="8">JCM 14732</strain>
    </source>
</reference>
<dbReference type="Proteomes" id="UP000380867">
    <property type="component" value="Unassembled WGS sequence"/>
</dbReference>
<comment type="subcellular location">
    <subcellularLocation>
        <location evidence="1">Cell membrane</location>
        <topology evidence="1">Multi-pass membrane protein</topology>
    </subcellularLocation>
</comment>
<keyword evidence="2" id="KW-1003">Cell membrane</keyword>
<feature type="domain" description="ABC3 transporter permease C-terminal" evidence="7">
    <location>
        <begin position="736"/>
        <end position="852"/>
    </location>
</feature>
<dbReference type="PANTHER" id="PTHR30287">
    <property type="entry name" value="MEMBRANE COMPONENT OF PREDICTED ABC SUPERFAMILY METABOLITE UPTAKE TRANSPORTER"/>
    <property type="match status" value="1"/>
</dbReference>
<feature type="transmembrane region" description="Helical" evidence="6">
    <location>
        <begin position="784"/>
        <end position="811"/>
    </location>
</feature>
<keyword evidence="9" id="KW-1185">Reference proteome</keyword>
<evidence type="ECO:0000256" key="5">
    <source>
        <dbReference type="ARBA" id="ARBA00023136"/>
    </source>
</evidence>
<feature type="transmembrane region" description="Helical" evidence="6">
    <location>
        <begin position="831"/>
        <end position="852"/>
    </location>
</feature>
<evidence type="ECO:0000256" key="4">
    <source>
        <dbReference type="ARBA" id="ARBA00022989"/>
    </source>
</evidence>
<evidence type="ECO:0000313" key="8">
    <source>
        <dbReference type="EMBL" id="KAA1397185.1"/>
    </source>
</evidence>
<feature type="transmembrane region" description="Helical" evidence="6">
    <location>
        <begin position="418"/>
        <end position="438"/>
    </location>
</feature>
<feature type="domain" description="ABC3 transporter permease C-terminal" evidence="7">
    <location>
        <begin position="280"/>
        <end position="400"/>
    </location>
</feature>
<dbReference type="RefSeq" id="WP_149688672.1">
    <property type="nucleotide sequence ID" value="NZ_SDPQ02000002.1"/>
</dbReference>
<protein>
    <submittedName>
        <fullName evidence="8">FtsX-like permease family protein</fullName>
    </submittedName>
</protein>
<sequence>MSQFSASWRVALRAGRRDALRSKGRSLLIAVMVGTPVLLTVMLTTLVATNDVDQREGLPDAMGAAAASATFLGPIGVHQSPDGSSYGMTGKPFDAGSGAQTAALERATHARISTVHRTFHTSIVIGDRGYRADLLALDPGEAVTRGMYAVQHGRAPRAADEVLVTQALADHGATIGTNVEIGDGKASRVVGIGRLSTVIRGGNPSGVLVLPGSTPGDGETTYLIDRAAPVTWQDVRALNAAGFLVVSRYVLDHPPARSDLSSSEQFGDGGDDGMRGVMVVIVTAIVLEVVLLAGPAFAVGVRRQRRDLALLAATGASPDQIRRVVLGQALVLGFISCVVGAILGLALSSATVWLVPSIIPSVAFGPFEVQWAYVAAAVVLGSIAALAAAYVPARQAAKQQVAAVLAGRRGTVRSSRGWPALGVLLIAAGLAMCFTLGIKPGGETAVAGSMIAIVMGTVLLTPLLIGAVARVGTVLPLPLRLAIRDTARQRARSAPAIAAIMASVAGITTIAIGSASDFEQSRQQYTYESTPGGMVVTVDPRRAGHMLDAASAASGGLTFTPIGSAGIQAMDDSGVSISVRTPDGYSGSNELVVADPATLRAWGVRLDARSTQALERGQVIAGDRRVANGGEVTLEEVKGEKVRRVPIKAVVADLGTGHVPRGPEPTIGLAVISPAAMRAHHLPWQSARAISPKGSVPSQAVEDKVNAALSGLAVDYGSARVERGFQETYTLPFLALLGFGALAVLIGTMTATGLALSDARPDFSTLAAVGAAPRTRRLVAGAQAVVLASLGTVLGIAVGFAPGIAVTWPLTSASYVLGAESIGDPIIRVPWLLLGAMVVVVPLLAALAAMLFTRSRLPIVRRLAQ</sequence>
<keyword evidence="3 6" id="KW-0812">Transmembrane</keyword>
<dbReference type="InterPro" id="IPR038766">
    <property type="entry name" value="Membrane_comp_ABC_pdt"/>
</dbReference>
<organism evidence="8 9">
    <name type="scientific">Aeromicrobium ginsengisoli</name>
    <dbReference type="NCBI Taxonomy" id="363867"/>
    <lineage>
        <taxon>Bacteria</taxon>
        <taxon>Bacillati</taxon>
        <taxon>Actinomycetota</taxon>
        <taxon>Actinomycetes</taxon>
        <taxon>Propionibacteriales</taxon>
        <taxon>Nocardioidaceae</taxon>
        <taxon>Aeromicrobium</taxon>
    </lineage>
</organism>
<dbReference type="EMBL" id="SDPQ02000002">
    <property type="protein sequence ID" value="KAA1397185.1"/>
    <property type="molecule type" value="Genomic_DNA"/>
</dbReference>
<comment type="caution">
    <text evidence="8">The sequence shown here is derived from an EMBL/GenBank/DDBJ whole genome shotgun (WGS) entry which is preliminary data.</text>
</comment>
<gene>
    <name evidence="8" type="ORF">ESP70_007205</name>
</gene>
<feature type="transmembrane region" description="Helical" evidence="6">
    <location>
        <begin position="330"/>
        <end position="359"/>
    </location>
</feature>
<evidence type="ECO:0000313" key="9">
    <source>
        <dbReference type="Proteomes" id="UP000380867"/>
    </source>
</evidence>
<feature type="transmembrane region" description="Helical" evidence="6">
    <location>
        <begin position="26"/>
        <end position="48"/>
    </location>
</feature>
<evidence type="ECO:0000256" key="6">
    <source>
        <dbReference type="SAM" id="Phobius"/>
    </source>
</evidence>
<feature type="transmembrane region" description="Helical" evidence="6">
    <location>
        <begin position="450"/>
        <end position="475"/>
    </location>
</feature>
<keyword evidence="4 6" id="KW-1133">Transmembrane helix</keyword>